<dbReference type="Proteomes" id="UP000645828">
    <property type="component" value="Unassembled WGS sequence"/>
</dbReference>
<feature type="compositionally biased region" description="Pro residues" evidence="1">
    <location>
        <begin position="122"/>
        <end position="134"/>
    </location>
</feature>
<feature type="region of interest" description="Disordered" evidence="1">
    <location>
        <begin position="1"/>
        <end position="164"/>
    </location>
</feature>
<dbReference type="EMBL" id="CAJHUB010000769">
    <property type="protein sequence ID" value="CAD7689334.1"/>
    <property type="molecule type" value="Genomic_DNA"/>
</dbReference>
<sequence length="164" mass="16628">MANVTKIKFQYFKPLKKGTTEHTGGGLRRAGAGGAGRAGHPREGPRRRGRPGEQGAGRRRGRGGGAGEGTGRGLQDAPLPPRPAATPGLPGGRALSAAPGRPPPRSPGPRCRRAAAGRGIPEIPPRPPPPPGPHAPAAASPGTSFSPGSTREKPQRANERAPSS</sequence>
<reference evidence="2" key="1">
    <citation type="submission" date="2020-12" db="EMBL/GenBank/DDBJ databases">
        <authorList>
            <consortium name="Molecular Ecology Group"/>
        </authorList>
    </citation>
    <scope>NUCLEOTIDE SEQUENCE</scope>
    <source>
        <strain evidence="2">TBG_1078</strain>
    </source>
</reference>
<evidence type="ECO:0000256" key="1">
    <source>
        <dbReference type="SAM" id="MobiDB-lite"/>
    </source>
</evidence>
<name>A0A811ZLW6_NYCPR</name>
<keyword evidence="3" id="KW-1185">Reference proteome</keyword>
<protein>
    <submittedName>
        <fullName evidence="2">(raccoon dog) hypothetical protein</fullName>
    </submittedName>
</protein>
<gene>
    <name evidence="2" type="ORF">NYPRO_LOCUS22128</name>
</gene>
<organism evidence="2 3">
    <name type="scientific">Nyctereutes procyonoides</name>
    <name type="common">Raccoon dog</name>
    <name type="synonym">Canis procyonoides</name>
    <dbReference type="NCBI Taxonomy" id="34880"/>
    <lineage>
        <taxon>Eukaryota</taxon>
        <taxon>Metazoa</taxon>
        <taxon>Chordata</taxon>
        <taxon>Craniata</taxon>
        <taxon>Vertebrata</taxon>
        <taxon>Euteleostomi</taxon>
        <taxon>Mammalia</taxon>
        <taxon>Eutheria</taxon>
        <taxon>Laurasiatheria</taxon>
        <taxon>Carnivora</taxon>
        <taxon>Caniformia</taxon>
        <taxon>Canidae</taxon>
        <taxon>Nyctereutes</taxon>
    </lineage>
</organism>
<dbReference type="AlphaFoldDB" id="A0A811ZLW6"/>
<evidence type="ECO:0000313" key="3">
    <source>
        <dbReference type="Proteomes" id="UP000645828"/>
    </source>
</evidence>
<proteinExistence type="predicted"/>
<accession>A0A811ZLW6</accession>
<feature type="compositionally biased region" description="Basic and acidic residues" evidence="1">
    <location>
        <begin position="150"/>
        <end position="164"/>
    </location>
</feature>
<evidence type="ECO:0000313" key="2">
    <source>
        <dbReference type="EMBL" id="CAD7689334.1"/>
    </source>
</evidence>
<comment type="caution">
    <text evidence="2">The sequence shown here is derived from an EMBL/GenBank/DDBJ whole genome shotgun (WGS) entry which is preliminary data.</text>
</comment>
<feature type="compositionally biased region" description="Gly residues" evidence="1">
    <location>
        <begin position="63"/>
        <end position="72"/>
    </location>
</feature>
<feature type="compositionally biased region" description="Gly residues" evidence="1">
    <location>
        <begin position="23"/>
        <end position="37"/>
    </location>
</feature>